<evidence type="ECO:0000313" key="2">
    <source>
        <dbReference type="EMBL" id="VDP92254.1"/>
    </source>
</evidence>
<dbReference type="WBParaSite" id="ECPE_0001502201-mRNA-1">
    <property type="protein sequence ID" value="ECPE_0001502201-mRNA-1"/>
    <property type="gene ID" value="ECPE_0001502201"/>
</dbReference>
<dbReference type="EMBL" id="UZAN01059136">
    <property type="protein sequence ID" value="VDP92254.1"/>
    <property type="molecule type" value="Genomic_DNA"/>
</dbReference>
<dbReference type="AlphaFoldDB" id="A0A183B6Z7"/>
<feature type="region of interest" description="Disordered" evidence="1">
    <location>
        <begin position="53"/>
        <end position="73"/>
    </location>
</feature>
<reference evidence="2 3" key="2">
    <citation type="submission" date="2018-11" db="EMBL/GenBank/DDBJ databases">
        <authorList>
            <consortium name="Pathogen Informatics"/>
        </authorList>
    </citation>
    <scope>NUCLEOTIDE SEQUENCE [LARGE SCALE GENOMIC DNA]</scope>
    <source>
        <strain evidence="2 3">Egypt</strain>
    </source>
</reference>
<gene>
    <name evidence="2" type="ORF">ECPE_LOCUS14982</name>
</gene>
<proteinExistence type="predicted"/>
<sequence length="73" mass="7907">MGSGIVDKRNQTFEDYNASSWKEGAARGHSVDNTCGRCLTGVGVKLYPQQLHGRRRDTDVASLNDLKSPVGGK</sequence>
<reference evidence="4" key="1">
    <citation type="submission" date="2016-06" db="UniProtKB">
        <authorList>
            <consortium name="WormBaseParasite"/>
        </authorList>
    </citation>
    <scope>IDENTIFICATION</scope>
</reference>
<evidence type="ECO:0000256" key="1">
    <source>
        <dbReference type="SAM" id="MobiDB-lite"/>
    </source>
</evidence>
<keyword evidence="3" id="KW-1185">Reference proteome</keyword>
<accession>A0A183B6Z7</accession>
<evidence type="ECO:0000313" key="3">
    <source>
        <dbReference type="Proteomes" id="UP000272942"/>
    </source>
</evidence>
<evidence type="ECO:0000313" key="4">
    <source>
        <dbReference type="WBParaSite" id="ECPE_0001502201-mRNA-1"/>
    </source>
</evidence>
<name>A0A183B6Z7_9TREM</name>
<protein>
    <submittedName>
        <fullName evidence="2 4">Uncharacterized protein</fullName>
    </submittedName>
</protein>
<organism evidence="4">
    <name type="scientific">Echinostoma caproni</name>
    <dbReference type="NCBI Taxonomy" id="27848"/>
    <lineage>
        <taxon>Eukaryota</taxon>
        <taxon>Metazoa</taxon>
        <taxon>Spiralia</taxon>
        <taxon>Lophotrochozoa</taxon>
        <taxon>Platyhelminthes</taxon>
        <taxon>Trematoda</taxon>
        <taxon>Digenea</taxon>
        <taxon>Plagiorchiida</taxon>
        <taxon>Echinostomata</taxon>
        <taxon>Echinostomatoidea</taxon>
        <taxon>Echinostomatidae</taxon>
        <taxon>Echinostoma</taxon>
    </lineage>
</organism>
<dbReference type="Proteomes" id="UP000272942">
    <property type="component" value="Unassembled WGS sequence"/>
</dbReference>